<dbReference type="GO" id="GO:0005604">
    <property type="term" value="C:basement membrane"/>
    <property type="evidence" value="ECO:0007669"/>
    <property type="project" value="UniProtKB-SubCell"/>
</dbReference>
<feature type="disulfide bond" evidence="10">
    <location>
        <begin position="363"/>
        <end position="372"/>
    </location>
</feature>
<evidence type="ECO:0000256" key="1">
    <source>
        <dbReference type="ARBA" id="ARBA00004302"/>
    </source>
</evidence>
<feature type="disulfide bond" evidence="10">
    <location>
        <begin position="250"/>
        <end position="259"/>
    </location>
</feature>
<dbReference type="AlphaFoldDB" id="A0AAN9AHC9"/>
<dbReference type="PROSITE" id="PS50027">
    <property type="entry name" value="EGF_LAM_2"/>
    <property type="match status" value="2"/>
</dbReference>
<dbReference type="Pfam" id="PF00053">
    <property type="entry name" value="EGF_laminin"/>
    <property type="match status" value="3"/>
</dbReference>
<evidence type="ECO:0000256" key="3">
    <source>
        <dbReference type="ARBA" id="ARBA00022530"/>
    </source>
</evidence>
<dbReference type="GO" id="GO:0007411">
    <property type="term" value="P:axon guidance"/>
    <property type="evidence" value="ECO:0007669"/>
    <property type="project" value="TreeGrafter"/>
</dbReference>
<dbReference type="GO" id="GO:0005201">
    <property type="term" value="F:extracellular matrix structural constituent"/>
    <property type="evidence" value="ECO:0007669"/>
    <property type="project" value="TreeGrafter"/>
</dbReference>
<dbReference type="InterPro" id="IPR056863">
    <property type="entry name" value="LMN_ATRN_NET-like_EGF"/>
</dbReference>
<feature type="domain" description="Laminin IV type A" evidence="12">
    <location>
        <begin position="1"/>
        <end position="197"/>
    </location>
</feature>
<keyword evidence="5" id="KW-0677">Repeat</keyword>
<keyword evidence="9 10" id="KW-0424">Laminin EGF-like domain</keyword>
<evidence type="ECO:0000256" key="8">
    <source>
        <dbReference type="ARBA" id="ARBA00023180"/>
    </source>
</evidence>
<sequence length="420" mass="46582">MSGFEVVVVQEPISYLNLLPTLESSLSFFSLNERPNFYPDLVQQDLSEVAESFPDSLVYFSIPPDYLGNKVTSYGGYMQYSLIVIHDDDDDGSELSGADVILRGNDIIAYYHSLEQPSSSEEFTATLRMTEHNFRTAAGTQLQREQFMMLLYGLDAVLIRANYWSNSEDARLFNVSMEVPSVIWPGVEARQALSVELCQCPGNYEGLSCERCADGFYRAQRGPYGGYCVPCQCNGHSDTCDKETGRCINCRHNTVGDHCDMCAPGFHGKATQGTPYDCLICACPLPSITNNFAESCDVTDDGISIQCKCREGYFGVRCERCSSGYYGQPEVLGDTCKPCECNYNINPADPYGCDDITGRCLSCLNNTYGDKCERCAPGYYGDAIESKNCESKLPILLSCLQDITREDTDTVDINTTTQLF</sequence>
<dbReference type="PROSITE" id="PS01248">
    <property type="entry name" value="EGF_LAM_1"/>
    <property type="match status" value="1"/>
</dbReference>
<dbReference type="Gene3D" id="2.10.25.10">
    <property type="entry name" value="Laminin"/>
    <property type="match status" value="4"/>
</dbReference>
<keyword evidence="14" id="KW-1185">Reference proteome</keyword>
<keyword evidence="6" id="KW-0084">Basement membrane</keyword>
<evidence type="ECO:0000256" key="10">
    <source>
        <dbReference type="PROSITE-ProRule" id="PRU00460"/>
    </source>
</evidence>
<dbReference type="SUPFAM" id="SSF57196">
    <property type="entry name" value="EGF/Laminin"/>
    <property type="match status" value="4"/>
</dbReference>
<keyword evidence="7 10" id="KW-1015">Disulfide bond</keyword>
<keyword evidence="4" id="KW-0732">Signal</keyword>
<protein>
    <submittedName>
        <fullName evidence="13">Laminin, alpha 5</fullName>
    </submittedName>
</protein>
<gene>
    <name evidence="13" type="primary">LAMA5</name>
    <name evidence="13" type="ORF">SK128_000438</name>
</gene>
<reference evidence="13 14" key="1">
    <citation type="submission" date="2023-11" db="EMBL/GenBank/DDBJ databases">
        <title>Halocaridina rubra genome assembly.</title>
        <authorList>
            <person name="Smith C."/>
        </authorList>
    </citation>
    <scope>NUCLEOTIDE SEQUENCE [LARGE SCALE GENOMIC DNA]</scope>
    <source>
        <strain evidence="13">EP-1</strain>
        <tissue evidence="13">Whole</tissue>
    </source>
</reference>
<organism evidence="13 14">
    <name type="scientific">Halocaridina rubra</name>
    <name type="common">Hawaiian red shrimp</name>
    <dbReference type="NCBI Taxonomy" id="373956"/>
    <lineage>
        <taxon>Eukaryota</taxon>
        <taxon>Metazoa</taxon>
        <taxon>Ecdysozoa</taxon>
        <taxon>Arthropoda</taxon>
        <taxon>Crustacea</taxon>
        <taxon>Multicrustacea</taxon>
        <taxon>Malacostraca</taxon>
        <taxon>Eumalacostraca</taxon>
        <taxon>Eucarida</taxon>
        <taxon>Decapoda</taxon>
        <taxon>Pleocyemata</taxon>
        <taxon>Caridea</taxon>
        <taxon>Atyoidea</taxon>
        <taxon>Atyidae</taxon>
        <taxon>Halocaridina</taxon>
    </lineage>
</organism>
<dbReference type="InterPro" id="IPR002049">
    <property type="entry name" value="LE_dom"/>
</dbReference>
<comment type="subcellular location">
    <subcellularLocation>
        <location evidence="1">Secreted</location>
        <location evidence="1">Extracellular space</location>
        <location evidence="1">Extracellular matrix</location>
        <location evidence="1">Basement membrane</location>
    </subcellularLocation>
</comment>
<keyword evidence="8" id="KW-0325">Glycoprotein</keyword>
<dbReference type="Pfam" id="PF24973">
    <property type="entry name" value="EGF_LMN_ATRN"/>
    <property type="match status" value="1"/>
</dbReference>
<evidence type="ECO:0000259" key="12">
    <source>
        <dbReference type="PROSITE" id="PS51115"/>
    </source>
</evidence>
<dbReference type="CDD" id="cd00055">
    <property type="entry name" value="EGF_Lam"/>
    <property type="match status" value="4"/>
</dbReference>
<keyword evidence="2" id="KW-0964">Secreted</keyword>
<dbReference type="SMART" id="SM00281">
    <property type="entry name" value="LamB"/>
    <property type="match status" value="1"/>
</dbReference>
<feature type="domain" description="Laminin EGF-like" evidence="11">
    <location>
        <begin position="339"/>
        <end position="391"/>
    </location>
</feature>
<dbReference type="PANTHER" id="PTHR10574">
    <property type="entry name" value="NETRIN/LAMININ-RELATED"/>
    <property type="match status" value="1"/>
</dbReference>
<accession>A0AAN9AHC9</accession>
<feature type="domain" description="Laminin EGF-like" evidence="11">
    <location>
        <begin position="231"/>
        <end position="280"/>
    </location>
</feature>
<dbReference type="FunFam" id="2.10.25.10:FF:000051">
    <property type="entry name" value="Laminin subunit alpha 4"/>
    <property type="match status" value="1"/>
</dbReference>
<comment type="caution">
    <text evidence="10">Lacks conserved residue(s) required for the propagation of feature annotation.</text>
</comment>
<dbReference type="InterPro" id="IPR000034">
    <property type="entry name" value="Laminin_IV"/>
</dbReference>
<evidence type="ECO:0000256" key="9">
    <source>
        <dbReference type="ARBA" id="ARBA00023292"/>
    </source>
</evidence>
<dbReference type="GO" id="GO:0009888">
    <property type="term" value="P:tissue development"/>
    <property type="evidence" value="ECO:0007669"/>
    <property type="project" value="TreeGrafter"/>
</dbReference>
<evidence type="ECO:0000313" key="13">
    <source>
        <dbReference type="EMBL" id="KAK7086938.1"/>
    </source>
</evidence>
<keyword evidence="3" id="KW-0272">Extracellular matrix</keyword>
<evidence type="ECO:0000256" key="4">
    <source>
        <dbReference type="ARBA" id="ARBA00022729"/>
    </source>
</evidence>
<evidence type="ECO:0000259" key="11">
    <source>
        <dbReference type="PROSITE" id="PS50027"/>
    </source>
</evidence>
<dbReference type="SMART" id="SM00180">
    <property type="entry name" value="EGF_Lam"/>
    <property type="match status" value="4"/>
</dbReference>
<dbReference type="FunFam" id="2.10.25.10:FF:000033">
    <property type="entry name" value="Laminin subunit alpha 2"/>
    <property type="match status" value="1"/>
</dbReference>
<dbReference type="InterPro" id="IPR050440">
    <property type="entry name" value="Laminin/Netrin_ECM"/>
</dbReference>
<dbReference type="EMBL" id="JAXCGZ010000037">
    <property type="protein sequence ID" value="KAK7086938.1"/>
    <property type="molecule type" value="Genomic_DNA"/>
</dbReference>
<dbReference type="PROSITE" id="PS51115">
    <property type="entry name" value="LAMININ_IVA"/>
    <property type="match status" value="1"/>
</dbReference>
<dbReference type="Pfam" id="PF00052">
    <property type="entry name" value="Laminin_B"/>
    <property type="match status" value="1"/>
</dbReference>
<evidence type="ECO:0000256" key="7">
    <source>
        <dbReference type="ARBA" id="ARBA00023157"/>
    </source>
</evidence>
<dbReference type="GO" id="GO:0009887">
    <property type="term" value="P:animal organ morphogenesis"/>
    <property type="evidence" value="ECO:0007669"/>
    <property type="project" value="TreeGrafter"/>
</dbReference>
<dbReference type="Proteomes" id="UP001381693">
    <property type="component" value="Unassembled WGS sequence"/>
</dbReference>
<evidence type="ECO:0000313" key="14">
    <source>
        <dbReference type="Proteomes" id="UP001381693"/>
    </source>
</evidence>
<feature type="disulfide bond" evidence="10">
    <location>
        <begin position="375"/>
        <end position="389"/>
    </location>
</feature>
<evidence type="ECO:0000256" key="6">
    <source>
        <dbReference type="ARBA" id="ARBA00022869"/>
    </source>
</evidence>
<evidence type="ECO:0000256" key="5">
    <source>
        <dbReference type="ARBA" id="ARBA00022737"/>
    </source>
</evidence>
<proteinExistence type="predicted"/>
<dbReference type="FunFam" id="2.10.25.10:FF:000106">
    <property type="entry name" value="Heparan sulfate proteoglycan 2"/>
    <property type="match status" value="1"/>
</dbReference>
<evidence type="ECO:0000256" key="2">
    <source>
        <dbReference type="ARBA" id="ARBA00022525"/>
    </source>
</evidence>
<comment type="caution">
    <text evidence="13">The sequence shown here is derived from an EMBL/GenBank/DDBJ whole genome shotgun (WGS) entry which is preliminary data.</text>
</comment>
<name>A0AAN9AHC9_HALRR</name>
<dbReference type="PANTHER" id="PTHR10574:SF406">
    <property type="entry name" value="LAMININ SUBUNIT ALPHA 5"/>
    <property type="match status" value="1"/>
</dbReference>